<dbReference type="Pfam" id="PF02643">
    <property type="entry name" value="DUF192"/>
    <property type="match status" value="1"/>
</dbReference>
<accession>A0A1Y6ERH7</accession>
<organism evidence="2 3">
    <name type="scientific">Pseudidiomarina planktonica</name>
    <dbReference type="NCBI Taxonomy" id="1323738"/>
    <lineage>
        <taxon>Bacteria</taxon>
        <taxon>Pseudomonadati</taxon>
        <taxon>Pseudomonadota</taxon>
        <taxon>Gammaproteobacteria</taxon>
        <taxon>Alteromonadales</taxon>
        <taxon>Idiomarinaceae</taxon>
        <taxon>Pseudidiomarina</taxon>
    </lineage>
</organism>
<proteinExistence type="predicted"/>
<keyword evidence="1" id="KW-0732">Signal</keyword>
<dbReference type="RefSeq" id="WP_086434235.1">
    <property type="nucleotide sequence ID" value="NZ_FXWH01000001.1"/>
</dbReference>
<dbReference type="EMBL" id="FXWH01000001">
    <property type="protein sequence ID" value="SMQ64879.1"/>
    <property type="molecule type" value="Genomic_DNA"/>
</dbReference>
<dbReference type="PANTHER" id="PTHR37953:SF1">
    <property type="entry name" value="UPF0127 PROTEIN MJ1496"/>
    <property type="match status" value="1"/>
</dbReference>
<evidence type="ECO:0008006" key="4">
    <source>
        <dbReference type="Google" id="ProtNLM"/>
    </source>
</evidence>
<feature type="signal peptide" evidence="1">
    <location>
        <begin position="1"/>
        <end position="24"/>
    </location>
</feature>
<gene>
    <name evidence="2" type="ORF">SAMN06297229_1126</name>
</gene>
<dbReference type="Gene3D" id="2.60.120.1140">
    <property type="entry name" value="Protein of unknown function DUF192"/>
    <property type="match status" value="1"/>
</dbReference>
<evidence type="ECO:0000313" key="3">
    <source>
        <dbReference type="Proteomes" id="UP000194450"/>
    </source>
</evidence>
<name>A0A1Y6ERH7_9GAMM</name>
<dbReference type="PANTHER" id="PTHR37953">
    <property type="entry name" value="UPF0127 PROTEIN MJ1496"/>
    <property type="match status" value="1"/>
</dbReference>
<evidence type="ECO:0000313" key="2">
    <source>
        <dbReference type="EMBL" id="SMQ64879.1"/>
    </source>
</evidence>
<dbReference type="AlphaFoldDB" id="A0A1Y6ERH7"/>
<sequence length="163" mass="18140">MAAMRLPTLFIAGFALTFFTEVSAQSNLETTQLCVGDHAQVITAEVADTLTTRARGLMQRESLQPHHGMLFRYDSVRPGHNGFWMYQTLIPLDIAFIDSNHRIVRIMQMQPCTSIDPANCPSYRPGKEYQSALEMDFGYFQDVGIAVGDTLREAKNGSCAGTE</sequence>
<dbReference type="InterPro" id="IPR038695">
    <property type="entry name" value="Saro_0823-like_sf"/>
</dbReference>
<dbReference type="InterPro" id="IPR003795">
    <property type="entry name" value="DUF192"/>
</dbReference>
<feature type="chain" id="PRO_5012124996" description="DUF192 domain-containing protein" evidence="1">
    <location>
        <begin position="25"/>
        <end position="163"/>
    </location>
</feature>
<dbReference type="OrthoDB" id="5526466at2"/>
<keyword evidence="3" id="KW-1185">Reference proteome</keyword>
<protein>
    <recommendedName>
        <fullName evidence="4">DUF192 domain-containing protein</fullName>
    </recommendedName>
</protein>
<dbReference type="Proteomes" id="UP000194450">
    <property type="component" value="Unassembled WGS sequence"/>
</dbReference>
<evidence type="ECO:0000256" key="1">
    <source>
        <dbReference type="SAM" id="SignalP"/>
    </source>
</evidence>
<reference evidence="3" key="1">
    <citation type="submission" date="2017-04" db="EMBL/GenBank/DDBJ databases">
        <authorList>
            <person name="Varghese N."/>
            <person name="Submissions S."/>
        </authorList>
    </citation>
    <scope>NUCLEOTIDE SEQUENCE [LARGE SCALE GENOMIC DNA]</scope>
</reference>